<protein>
    <recommendedName>
        <fullName evidence="2">Glycosyltransferase subfamily 4-like N-terminal domain-containing protein</fullName>
    </recommendedName>
</protein>
<evidence type="ECO:0000313" key="1">
    <source>
        <dbReference type="EMBL" id="SVB29186.1"/>
    </source>
</evidence>
<feature type="non-terminal residue" evidence="1">
    <location>
        <position position="63"/>
    </location>
</feature>
<organism evidence="1">
    <name type="scientific">marine metagenome</name>
    <dbReference type="NCBI Taxonomy" id="408172"/>
    <lineage>
        <taxon>unclassified sequences</taxon>
        <taxon>metagenomes</taxon>
        <taxon>ecological metagenomes</taxon>
    </lineage>
</organism>
<dbReference type="SUPFAM" id="SSF53756">
    <property type="entry name" value="UDP-Glycosyltransferase/glycogen phosphorylase"/>
    <property type="match status" value="1"/>
</dbReference>
<dbReference type="EMBL" id="UINC01035959">
    <property type="protein sequence ID" value="SVB29186.1"/>
    <property type="molecule type" value="Genomic_DNA"/>
</dbReference>
<dbReference type="Gene3D" id="3.40.50.2000">
    <property type="entry name" value="Glycogen Phosphorylase B"/>
    <property type="match status" value="1"/>
</dbReference>
<proteinExistence type="predicted"/>
<gene>
    <name evidence="1" type="ORF">METZ01_LOCUS182040</name>
</gene>
<name>A0A382CSQ0_9ZZZZ</name>
<accession>A0A382CSQ0</accession>
<sequence length="63" mass="6964">MKTSAKRAQAIIVSSKFEYDDALEFGIPKDKIHVIPMGAKVDDSIKEKTANDTLQLLFVGRIA</sequence>
<evidence type="ECO:0008006" key="2">
    <source>
        <dbReference type="Google" id="ProtNLM"/>
    </source>
</evidence>
<dbReference type="AlphaFoldDB" id="A0A382CSQ0"/>
<reference evidence="1" key="1">
    <citation type="submission" date="2018-05" db="EMBL/GenBank/DDBJ databases">
        <authorList>
            <person name="Lanie J.A."/>
            <person name="Ng W.-L."/>
            <person name="Kazmierczak K.M."/>
            <person name="Andrzejewski T.M."/>
            <person name="Davidsen T.M."/>
            <person name="Wayne K.J."/>
            <person name="Tettelin H."/>
            <person name="Glass J.I."/>
            <person name="Rusch D."/>
            <person name="Podicherti R."/>
            <person name="Tsui H.-C.T."/>
            <person name="Winkler M.E."/>
        </authorList>
    </citation>
    <scope>NUCLEOTIDE SEQUENCE</scope>
</reference>